<keyword evidence="2" id="KW-0812">Transmembrane</keyword>
<feature type="transmembrane region" description="Helical" evidence="2">
    <location>
        <begin position="33"/>
        <end position="56"/>
    </location>
</feature>
<feature type="compositionally biased region" description="Low complexity" evidence="1">
    <location>
        <begin position="7"/>
        <end position="20"/>
    </location>
</feature>
<dbReference type="RefSeq" id="WP_141337570.1">
    <property type="nucleotide sequence ID" value="NZ_JBHMAX010000013.1"/>
</dbReference>
<comment type="caution">
    <text evidence="3">The sequence shown here is derived from an EMBL/GenBank/DDBJ whole genome shotgun (WGS) entry which is preliminary data.</text>
</comment>
<evidence type="ECO:0000313" key="4">
    <source>
        <dbReference type="Proteomes" id="UP001589613"/>
    </source>
</evidence>
<keyword evidence="2" id="KW-0472">Membrane</keyword>
<dbReference type="EMBL" id="JBHMAX010000013">
    <property type="protein sequence ID" value="MFB9731622.1"/>
    <property type="molecule type" value="Genomic_DNA"/>
</dbReference>
<evidence type="ECO:0000313" key="3">
    <source>
        <dbReference type="EMBL" id="MFB9731622.1"/>
    </source>
</evidence>
<accession>A0ABV5V1G9</accession>
<keyword evidence="4" id="KW-1185">Reference proteome</keyword>
<proteinExistence type="predicted"/>
<feature type="region of interest" description="Disordered" evidence="1">
    <location>
        <begin position="194"/>
        <end position="213"/>
    </location>
</feature>
<name>A0ABV5V1G9_9MICO</name>
<evidence type="ECO:0000256" key="1">
    <source>
        <dbReference type="SAM" id="MobiDB-lite"/>
    </source>
</evidence>
<protein>
    <submittedName>
        <fullName evidence="3">Uncharacterized protein</fullName>
    </submittedName>
</protein>
<organism evidence="3 4">
    <name type="scientific">Ornithinimicrobium kibberense</name>
    <dbReference type="NCBI Taxonomy" id="282060"/>
    <lineage>
        <taxon>Bacteria</taxon>
        <taxon>Bacillati</taxon>
        <taxon>Actinomycetota</taxon>
        <taxon>Actinomycetes</taxon>
        <taxon>Micrococcales</taxon>
        <taxon>Ornithinimicrobiaceae</taxon>
        <taxon>Ornithinimicrobium</taxon>
    </lineage>
</organism>
<gene>
    <name evidence="3" type="ORF">ACFFN0_06170</name>
</gene>
<keyword evidence="2" id="KW-1133">Transmembrane helix</keyword>
<evidence type="ECO:0000256" key="2">
    <source>
        <dbReference type="SAM" id="Phobius"/>
    </source>
</evidence>
<reference evidence="3 4" key="1">
    <citation type="submission" date="2024-09" db="EMBL/GenBank/DDBJ databases">
        <authorList>
            <person name="Sun Q."/>
            <person name="Mori K."/>
        </authorList>
    </citation>
    <scope>NUCLEOTIDE SEQUENCE [LARGE SCALE GENOMIC DNA]</scope>
    <source>
        <strain evidence="3 4">JCM 12763</strain>
    </source>
</reference>
<sequence>MGRHRSAAQVARRGGATAARPGRRGRRRARADSLTTALLAVPWVTVVLLVLVPVAAVDLLRPAVYAATTTVTATSEEAAGRAAVDLTRADVVGRVEDRIELEDAWRGTVHLAVDRAGEPDEVRVLARAADPRLAALAADTAAALAVSDAPEDLALSAAAAVPTRPEGEGPRWWVVSAVPLLVLAALVERVRARRETAPARGAGGPVRPVRDAT</sequence>
<dbReference type="Proteomes" id="UP001589613">
    <property type="component" value="Unassembled WGS sequence"/>
</dbReference>
<feature type="region of interest" description="Disordered" evidence="1">
    <location>
        <begin position="1"/>
        <end position="28"/>
    </location>
</feature>